<sequence length="259" mass="28786">MRSDPAQRNRSGSPIVPDHTAVIPRHVAIVMDGNGRWANKRFLPRAVGHEQGVEALVRTVRACVQRGIPYLTVFAFSSENWRRPEDEVSKLMGLVLVAVSRYVERLAQEGVRIRIVGDREAVSEKVRASWHKAETATQHNSRLTLSVAFNYGGRWDIVQACQRALADGVPPAELTEARLGSYLALSHAPDPDLFIRTGGELRISNFLLWQAAYSELYFTDCLWPDFGDAELDAAIADFARRERRFGGVEPAASSISQGT</sequence>
<dbReference type="NCBIfam" id="TIGR00055">
    <property type="entry name" value="uppS"/>
    <property type="match status" value="1"/>
</dbReference>
<feature type="binding site" evidence="2">
    <location>
        <position position="83"/>
    </location>
    <ligand>
        <name>substrate</name>
    </ligand>
</feature>
<dbReference type="GO" id="GO:0008834">
    <property type="term" value="F:ditrans,polycis-undecaprenyl-diphosphate synthase [(2E,6E)-farnesyl-diphosphate specific] activity"/>
    <property type="evidence" value="ECO:0007669"/>
    <property type="project" value="TreeGrafter"/>
</dbReference>
<dbReference type="GO" id="GO:0000287">
    <property type="term" value="F:magnesium ion binding"/>
    <property type="evidence" value="ECO:0007669"/>
    <property type="project" value="UniProtKB-UniRule"/>
</dbReference>
<dbReference type="EC" id="2.5.1.-" evidence="2"/>
<dbReference type="KEGG" id="pbh:AAW51_2313"/>
<keyword evidence="2" id="KW-0460">Magnesium</keyword>
<dbReference type="Proteomes" id="UP000035352">
    <property type="component" value="Chromosome"/>
</dbReference>
<evidence type="ECO:0000256" key="1">
    <source>
        <dbReference type="ARBA" id="ARBA00022679"/>
    </source>
</evidence>
<evidence type="ECO:0000313" key="4">
    <source>
        <dbReference type="Proteomes" id="UP000035352"/>
    </source>
</evidence>
<feature type="binding site" evidence="2">
    <location>
        <position position="49"/>
    </location>
    <ligand>
        <name>substrate</name>
    </ligand>
</feature>
<dbReference type="HAMAP" id="MF_01139">
    <property type="entry name" value="ISPT"/>
    <property type="match status" value="1"/>
</dbReference>
<feature type="binding site" evidence="2">
    <location>
        <position position="81"/>
    </location>
    <ligand>
        <name>substrate</name>
    </ligand>
</feature>
<dbReference type="InterPro" id="IPR001441">
    <property type="entry name" value="UPP_synth-like"/>
</dbReference>
<organism evidence="3 4">
    <name type="scientific">Caldimonas brevitalea</name>
    <dbReference type="NCBI Taxonomy" id="413882"/>
    <lineage>
        <taxon>Bacteria</taxon>
        <taxon>Pseudomonadati</taxon>
        <taxon>Pseudomonadota</taxon>
        <taxon>Betaproteobacteria</taxon>
        <taxon>Burkholderiales</taxon>
        <taxon>Sphaerotilaceae</taxon>
        <taxon>Caldimonas</taxon>
    </lineage>
</organism>
<comment type="subunit">
    <text evidence="2">Homodimer.</text>
</comment>
<feature type="active site" evidence="2">
    <location>
        <position position="32"/>
    </location>
</feature>
<feature type="binding site" evidence="2">
    <location>
        <position position="215"/>
    </location>
    <ligand>
        <name>Mg(2+)</name>
        <dbReference type="ChEBI" id="CHEBI:18420"/>
    </ligand>
</feature>
<accession>A0A0G3BHT7</accession>
<dbReference type="CDD" id="cd00475">
    <property type="entry name" value="Cis_IPPS"/>
    <property type="match status" value="1"/>
</dbReference>
<evidence type="ECO:0000313" key="3">
    <source>
        <dbReference type="EMBL" id="AKJ29004.1"/>
    </source>
</evidence>
<feature type="active site" description="Proton acceptor" evidence="2">
    <location>
        <position position="80"/>
    </location>
</feature>
<dbReference type="SUPFAM" id="SSF64005">
    <property type="entry name" value="Undecaprenyl diphosphate synthase"/>
    <property type="match status" value="1"/>
</dbReference>
<comment type="cofactor">
    <cofactor evidence="2">
        <name>Mg(2+)</name>
        <dbReference type="ChEBI" id="CHEBI:18420"/>
    </cofactor>
    <text evidence="2">Binds 2 magnesium ions per subunit.</text>
</comment>
<dbReference type="InterPro" id="IPR036424">
    <property type="entry name" value="UPP_synth-like_sf"/>
</dbReference>
<feature type="binding site" evidence="2">
    <location>
        <begin position="77"/>
        <end position="79"/>
    </location>
    <ligand>
        <name>substrate</name>
    </ligand>
</feature>
<keyword evidence="1 2" id="KW-0808">Transferase</keyword>
<proteinExistence type="inferred from homology"/>
<evidence type="ECO:0000256" key="2">
    <source>
        <dbReference type="HAMAP-Rule" id="MF_01139"/>
    </source>
</evidence>
<name>A0A0G3BHT7_9BURK</name>
<keyword evidence="4" id="KW-1185">Reference proteome</keyword>
<dbReference type="Pfam" id="PF01255">
    <property type="entry name" value="Prenyltransf"/>
    <property type="match status" value="1"/>
</dbReference>
<dbReference type="FunFam" id="3.40.1180.10:FF:000001">
    <property type="entry name" value="(2E,6E)-farnesyl-diphosphate-specific ditrans,polycis-undecaprenyl-diphosphate synthase"/>
    <property type="match status" value="1"/>
</dbReference>
<feature type="binding site" evidence="2">
    <location>
        <begin position="202"/>
        <end position="204"/>
    </location>
    <ligand>
        <name>substrate</name>
    </ligand>
</feature>
<dbReference type="Gene3D" id="3.40.1180.10">
    <property type="entry name" value="Decaprenyl diphosphate synthase-like"/>
    <property type="match status" value="1"/>
</dbReference>
<dbReference type="GO" id="GO:0005829">
    <property type="term" value="C:cytosol"/>
    <property type="evidence" value="ECO:0007669"/>
    <property type="project" value="TreeGrafter"/>
</dbReference>
<feature type="binding site" evidence="2">
    <location>
        <begin position="33"/>
        <end position="36"/>
    </location>
    <ligand>
        <name>substrate</name>
    </ligand>
</feature>
<feature type="binding site" evidence="2">
    <location>
        <position position="37"/>
    </location>
    <ligand>
        <name>substrate</name>
    </ligand>
</feature>
<protein>
    <recommendedName>
        <fullName evidence="2">Isoprenyl transferase</fullName>
        <ecNumber evidence="2">2.5.1.-</ecNumber>
    </recommendedName>
</protein>
<comment type="similarity">
    <text evidence="2">Belongs to the UPP synthase family.</text>
</comment>
<dbReference type="PATRIC" id="fig|413882.6.peg.2421"/>
<keyword evidence="2" id="KW-0479">Metal-binding</keyword>
<reference evidence="3 4" key="1">
    <citation type="submission" date="2015-05" db="EMBL/GenBank/DDBJ databases">
        <authorList>
            <person name="Tang B."/>
            <person name="Yu Y."/>
        </authorList>
    </citation>
    <scope>NUCLEOTIDE SEQUENCE [LARGE SCALE GENOMIC DNA]</scope>
    <source>
        <strain evidence="3 4">DSM 7029</strain>
    </source>
</reference>
<feature type="binding site" evidence="2">
    <location>
        <position position="196"/>
    </location>
    <ligand>
        <name>substrate</name>
    </ligand>
</feature>
<feature type="binding site" evidence="2">
    <location>
        <position position="45"/>
    </location>
    <ligand>
        <name>substrate</name>
    </ligand>
</feature>
<dbReference type="PROSITE" id="PS01066">
    <property type="entry name" value="UPP_SYNTHASE"/>
    <property type="match status" value="1"/>
</dbReference>
<dbReference type="GO" id="GO:0016094">
    <property type="term" value="P:polyprenol biosynthetic process"/>
    <property type="evidence" value="ECO:0007669"/>
    <property type="project" value="TreeGrafter"/>
</dbReference>
<dbReference type="PANTHER" id="PTHR10291">
    <property type="entry name" value="DEHYDRODOLICHYL DIPHOSPHATE SYNTHASE FAMILY MEMBER"/>
    <property type="match status" value="1"/>
</dbReference>
<dbReference type="InterPro" id="IPR018520">
    <property type="entry name" value="UPP_synth-like_CS"/>
</dbReference>
<dbReference type="STRING" id="413882.AAW51_2313"/>
<feature type="binding site" evidence="2">
    <location>
        <position position="32"/>
    </location>
    <ligand>
        <name>Mg(2+)</name>
        <dbReference type="ChEBI" id="CHEBI:18420"/>
    </ligand>
</feature>
<gene>
    <name evidence="3" type="primary">uppS</name>
    <name evidence="3" type="ORF">AAW51_2313</name>
</gene>
<dbReference type="EMBL" id="CP011371">
    <property type="protein sequence ID" value="AKJ29004.1"/>
    <property type="molecule type" value="Genomic_DNA"/>
</dbReference>
<comment type="function">
    <text evidence="2">Catalyzes the condensation of isopentenyl diphosphate (IPP) with allylic pyrophosphates generating different type of terpenoids.</text>
</comment>
<dbReference type="PANTHER" id="PTHR10291:SF0">
    <property type="entry name" value="DEHYDRODOLICHYL DIPHOSPHATE SYNTHASE 2"/>
    <property type="match status" value="1"/>
</dbReference>
<dbReference type="AlphaFoldDB" id="A0A0G3BHT7"/>